<evidence type="ECO:0000313" key="1">
    <source>
        <dbReference type="EMBL" id="GFY07868.1"/>
    </source>
</evidence>
<dbReference type="AlphaFoldDB" id="A0A8X6VHD1"/>
<sequence length="159" mass="17610">MPQSSASCKGIAAFATIQRNAYPNGQAIMMVVFLDIRGHVFAGGGILNSHRAASPLVMLVNGEEWCEASDCPSVFPREIGVEMSLMALSPAWCSNKRKGGLASFHAKEYVIKDYVRLASVENRIPKMISSYRRCRKCSRKGQEKRTRFMCAECDVPLCI</sequence>
<protein>
    <recommendedName>
        <fullName evidence="3">PiggyBac transposable element-derived protein 4 C-terminal zinc-ribbon domain-containing protein</fullName>
    </recommendedName>
</protein>
<organism evidence="1 2">
    <name type="scientific">Trichonephila clavipes</name>
    <name type="common">Golden silk orbweaver</name>
    <name type="synonym">Nephila clavipes</name>
    <dbReference type="NCBI Taxonomy" id="2585209"/>
    <lineage>
        <taxon>Eukaryota</taxon>
        <taxon>Metazoa</taxon>
        <taxon>Ecdysozoa</taxon>
        <taxon>Arthropoda</taxon>
        <taxon>Chelicerata</taxon>
        <taxon>Arachnida</taxon>
        <taxon>Araneae</taxon>
        <taxon>Araneomorphae</taxon>
        <taxon>Entelegynae</taxon>
        <taxon>Araneoidea</taxon>
        <taxon>Nephilidae</taxon>
        <taxon>Trichonephila</taxon>
    </lineage>
</organism>
<reference evidence="1" key="1">
    <citation type="submission" date="2020-08" db="EMBL/GenBank/DDBJ databases">
        <title>Multicomponent nature underlies the extraordinary mechanical properties of spider dragline silk.</title>
        <authorList>
            <person name="Kono N."/>
            <person name="Nakamura H."/>
            <person name="Mori M."/>
            <person name="Yoshida Y."/>
            <person name="Ohtoshi R."/>
            <person name="Malay A.D."/>
            <person name="Moran D.A.P."/>
            <person name="Tomita M."/>
            <person name="Numata K."/>
            <person name="Arakawa K."/>
        </authorList>
    </citation>
    <scope>NUCLEOTIDE SEQUENCE</scope>
</reference>
<proteinExistence type="predicted"/>
<keyword evidence="2" id="KW-1185">Reference proteome</keyword>
<comment type="caution">
    <text evidence="1">The sequence shown here is derived from an EMBL/GenBank/DDBJ whole genome shotgun (WGS) entry which is preliminary data.</text>
</comment>
<dbReference type="EMBL" id="BMAU01021278">
    <property type="protein sequence ID" value="GFY07868.1"/>
    <property type="molecule type" value="Genomic_DNA"/>
</dbReference>
<gene>
    <name evidence="1" type="ORF">TNCV_4288041</name>
</gene>
<accession>A0A8X6VHD1</accession>
<name>A0A8X6VHD1_TRICX</name>
<dbReference type="Proteomes" id="UP000887159">
    <property type="component" value="Unassembled WGS sequence"/>
</dbReference>
<evidence type="ECO:0000313" key="2">
    <source>
        <dbReference type="Proteomes" id="UP000887159"/>
    </source>
</evidence>
<evidence type="ECO:0008006" key="3">
    <source>
        <dbReference type="Google" id="ProtNLM"/>
    </source>
</evidence>